<keyword evidence="3" id="KW-0813">Transport</keyword>
<organism evidence="9 10">
    <name type="scientific">Sulfobacillus harzensis</name>
    <dbReference type="NCBI Taxonomy" id="2729629"/>
    <lineage>
        <taxon>Bacteria</taxon>
        <taxon>Bacillati</taxon>
        <taxon>Bacillota</taxon>
        <taxon>Clostridia</taxon>
        <taxon>Eubacteriales</taxon>
        <taxon>Clostridiales Family XVII. Incertae Sedis</taxon>
        <taxon>Sulfobacillus</taxon>
    </lineage>
</organism>
<dbReference type="Gene3D" id="1.20.1730.10">
    <property type="entry name" value="Sodium/glucose cotransporter"/>
    <property type="match status" value="1"/>
</dbReference>
<feature type="transmembrane region" description="Helical" evidence="8">
    <location>
        <begin position="154"/>
        <end position="175"/>
    </location>
</feature>
<feature type="transmembrane region" description="Helical" evidence="8">
    <location>
        <begin position="452"/>
        <end position="470"/>
    </location>
</feature>
<dbReference type="PANTHER" id="PTHR48086">
    <property type="entry name" value="SODIUM/PROLINE SYMPORTER-RELATED"/>
    <property type="match status" value="1"/>
</dbReference>
<proteinExistence type="inferred from homology"/>
<keyword evidence="5 8" id="KW-1133">Transmembrane helix</keyword>
<keyword evidence="6 8" id="KW-0472">Membrane</keyword>
<feature type="transmembrane region" description="Helical" evidence="8">
    <location>
        <begin position="318"/>
        <end position="347"/>
    </location>
</feature>
<feature type="transmembrane region" description="Helical" evidence="8">
    <location>
        <begin position="421"/>
        <end position="440"/>
    </location>
</feature>
<feature type="transmembrane region" description="Helical" evidence="8">
    <location>
        <begin position="42"/>
        <end position="67"/>
    </location>
</feature>
<evidence type="ECO:0000256" key="5">
    <source>
        <dbReference type="ARBA" id="ARBA00022989"/>
    </source>
</evidence>
<keyword evidence="10" id="KW-1185">Reference proteome</keyword>
<feature type="transmembrane region" description="Helical" evidence="8">
    <location>
        <begin position="234"/>
        <end position="254"/>
    </location>
</feature>
<feature type="transmembrane region" description="Helical" evidence="8">
    <location>
        <begin position="187"/>
        <end position="214"/>
    </location>
</feature>
<comment type="caution">
    <text evidence="9">The sequence shown here is derived from an EMBL/GenBank/DDBJ whole genome shotgun (WGS) entry which is preliminary data.</text>
</comment>
<evidence type="ECO:0000256" key="3">
    <source>
        <dbReference type="ARBA" id="ARBA00022448"/>
    </source>
</evidence>
<evidence type="ECO:0000256" key="6">
    <source>
        <dbReference type="ARBA" id="ARBA00023136"/>
    </source>
</evidence>
<evidence type="ECO:0000313" key="9">
    <source>
        <dbReference type="EMBL" id="NMP22242.1"/>
    </source>
</evidence>
<gene>
    <name evidence="9" type="ORF">HIJ39_07735</name>
</gene>
<dbReference type="GO" id="GO:0005886">
    <property type="term" value="C:plasma membrane"/>
    <property type="evidence" value="ECO:0007669"/>
    <property type="project" value="TreeGrafter"/>
</dbReference>
<dbReference type="Proteomes" id="UP000533476">
    <property type="component" value="Unassembled WGS sequence"/>
</dbReference>
<dbReference type="Pfam" id="PF00474">
    <property type="entry name" value="SSF"/>
    <property type="match status" value="1"/>
</dbReference>
<dbReference type="InterPro" id="IPR038377">
    <property type="entry name" value="Na/Glc_symporter_sf"/>
</dbReference>
<feature type="transmembrane region" description="Helical" evidence="8">
    <location>
        <begin position="368"/>
        <end position="385"/>
    </location>
</feature>
<feature type="transmembrane region" description="Helical" evidence="8">
    <location>
        <begin position="115"/>
        <end position="134"/>
    </location>
</feature>
<dbReference type="AlphaFoldDB" id="A0A7Y0L2T3"/>
<dbReference type="PROSITE" id="PS50283">
    <property type="entry name" value="NA_SOLUT_SYMP_3"/>
    <property type="match status" value="1"/>
</dbReference>
<evidence type="ECO:0000256" key="8">
    <source>
        <dbReference type="SAM" id="Phobius"/>
    </source>
</evidence>
<dbReference type="PANTHER" id="PTHR48086:SF8">
    <property type="entry name" value="MONOCARBOXYLIC ACID PERMEASE"/>
    <property type="match status" value="1"/>
</dbReference>
<feature type="transmembrane region" description="Helical" evidence="8">
    <location>
        <begin position="391"/>
        <end position="414"/>
    </location>
</feature>
<evidence type="ECO:0000256" key="1">
    <source>
        <dbReference type="ARBA" id="ARBA00004141"/>
    </source>
</evidence>
<keyword evidence="4 8" id="KW-0812">Transmembrane</keyword>
<sequence>MRFLISAIIVLGTTIGSAWMASRGKKINLQDWAVGGRQFGGVLYWFLSAGDIFTTFAFLGASGWAYAYGAPGFYIFGNVALGYTLGYWLLPRLWEIGKKHRLLTQADFYNKRFGTPWLGSVLAVVGIVALIPYIELQFTGLGLILKLTFGSAVSTDWMIVFAGFIVLVFTFLTGLKSVALGSIVKDVLMVAILAYMAVMVGVFTHDGSLITIFHHMDQTHPSYSRLPGLVPAKHYTSLWFMSALIVTNLGYWVWPQTFQYAFSARSGDVVRRNAVFQPLYALAYFFTFAIGFAALLAVPGLSSSNDALLALAAKYFPGWFLGLLAGGGMLVAIVPGSLLMLTAAALFADNIYRGLLKPRADDQEVLKVSRYALIGVAAVSVGVALSNDKTLVSILLIAYSMVSQLAPSVLLSLLWRRITKWGVLSGVVVGLLGVTVPTLIHIETLIGKSIDTALIAVAANFVVTVVVSLFTQPPSEEAIRVGIEPASGEMYAAPVVAAAPQPELHQ</sequence>
<protein>
    <submittedName>
        <fullName evidence="9">Sodium:solute symporter family protein</fullName>
    </submittedName>
</protein>
<evidence type="ECO:0000256" key="2">
    <source>
        <dbReference type="ARBA" id="ARBA00006434"/>
    </source>
</evidence>
<feature type="transmembrane region" description="Helical" evidence="8">
    <location>
        <begin position="73"/>
        <end position="94"/>
    </location>
</feature>
<comment type="subcellular location">
    <subcellularLocation>
        <location evidence="1">Membrane</location>
        <topology evidence="1">Multi-pass membrane protein</topology>
    </subcellularLocation>
</comment>
<evidence type="ECO:0000313" key="10">
    <source>
        <dbReference type="Proteomes" id="UP000533476"/>
    </source>
</evidence>
<dbReference type="CDD" id="cd10322">
    <property type="entry name" value="SLC5sbd"/>
    <property type="match status" value="1"/>
</dbReference>
<feature type="transmembrane region" description="Helical" evidence="8">
    <location>
        <begin position="6"/>
        <end position="22"/>
    </location>
</feature>
<dbReference type="InterPro" id="IPR050277">
    <property type="entry name" value="Sodium:Solute_Symporter"/>
</dbReference>
<reference evidence="9 10" key="1">
    <citation type="submission" date="2020-04" db="EMBL/GenBank/DDBJ databases">
        <authorList>
            <person name="Zhang R."/>
            <person name="Schippers A."/>
        </authorList>
    </citation>
    <scope>NUCLEOTIDE SEQUENCE [LARGE SCALE GENOMIC DNA]</scope>
    <source>
        <strain evidence="9 10">DSM 109850</strain>
    </source>
</reference>
<evidence type="ECO:0000256" key="7">
    <source>
        <dbReference type="RuleBase" id="RU362091"/>
    </source>
</evidence>
<name>A0A7Y0L2T3_9FIRM</name>
<dbReference type="GO" id="GO:0022857">
    <property type="term" value="F:transmembrane transporter activity"/>
    <property type="evidence" value="ECO:0007669"/>
    <property type="project" value="InterPro"/>
</dbReference>
<dbReference type="RefSeq" id="WP_169098363.1">
    <property type="nucleotide sequence ID" value="NZ_JABBVZ010000019.1"/>
</dbReference>
<accession>A0A7Y0L2T3</accession>
<dbReference type="EMBL" id="JABBVZ010000019">
    <property type="protein sequence ID" value="NMP22242.1"/>
    <property type="molecule type" value="Genomic_DNA"/>
</dbReference>
<evidence type="ECO:0000256" key="4">
    <source>
        <dbReference type="ARBA" id="ARBA00022692"/>
    </source>
</evidence>
<feature type="transmembrane region" description="Helical" evidence="8">
    <location>
        <begin position="275"/>
        <end position="298"/>
    </location>
</feature>
<comment type="similarity">
    <text evidence="2 7">Belongs to the sodium:solute symporter (SSF) (TC 2.A.21) family.</text>
</comment>
<dbReference type="InterPro" id="IPR001734">
    <property type="entry name" value="Na/solute_symporter"/>
</dbReference>